<feature type="region of interest" description="Disordered" evidence="7">
    <location>
        <begin position="563"/>
        <end position="603"/>
    </location>
</feature>
<keyword evidence="5" id="KW-0539">Nucleus</keyword>
<evidence type="ECO:0000256" key="1">
    <source>
        <dbReference type="ARBA" id="ARBA00004123"/>
    </source>
</evidence>
<feature type="region of interest" description="Disordered" evidence="7">
    <location>
        <begin position="745"/>
        <end position="773"/>
    </location>
</feature>
<feature type="compositionally biased region" description="Low complexity" evidence="7">
    <location>
        <begin position="429"/>
        <end position="440"/>
    </location>
</feature>
<comment type="subcellular location">
    <subcellularLocation>
        <location evidence="1">Nucleus</location>
    </subcellularLocation>
</comment>
<gene>
    <name evidence="9" type="ORF">CVT26_010035</name>
</gene>
<dbReference type="GO" id="GO:0005737">
    <property type="term" value="C:cytoplasm"/>
    <property type="evidence" value="ECO:0007669"/>
    <property type="project" value="TreeGrafter"/>
</dbReference>
<dbReference type="InParanoid" id="A0A409Y6Q8"/>
<reference evidence="9 10" key="1">
    <citation type="journal article" date="2018" name="Evol. Lett.">
        <title>Horizontal gene cluster transfer increased hallucinogenic mushroom diversity.</title>
        <authorList>
            <person name="Reynolds H.T."/>
            <person name="Vijayakumar V."/>
            <person name="Gluck-Thaler E."/>
            <person name="Korotkin H.B."/>
            <person name="Matheny P.B."/>
            <person name="Slot J.C."/>
        </authorList>
    </citation>
    <scope>NUCLEOTIDE SEQUENCE [LARGE SCALE GENOMIC DNA]</scope>
    <source>
        <strain evidence="9 10">SRW20</strain>
    </source>
</reference>
<feature type="compositionally biased region" description="Polar residues" evidence="7">
    <location>
        <begin position="563"/>
        <end position="589"/>
    </location>
</feature>
<feature type="domain" description="LIM zinc-binding" evidence="8">
    <location>
        <begin position="205"/>
        <end position="269"/>
    </location>
</feature>
<evidence type="ECO:0000256" key="3">
    <source>
        <dbReference type="ARBA" id="ARBA00022737"/>
    </source>
</evidence>
<keyword evidence="4 6" id="KW-0862">Zinc</keyword>
<keyword evidence="3" id="KW-0677">Repeat</keyword>
<dbReference type="PANTHER" id="PTHR24215:SF10">
    <property type="entry name" value="RHO-GTPASE-ACTIVATING PROTEIN LRG1"/>
    <property type="match status" value="1"/>
</dbReference>
<dbReference type="GO" id="GO:0046872">
    <property type="term" value="F:metal ion binding"/>
    <property type="evidence" value="ECO:0007669"/>
    <property type="project" value="UniProtKB-KW"/>
</dbReference>
<dbReference type="OrthoDB" id="1112565at2759"/>
<dbReference type="PROSITE" id="PS50023">
    <property type="entry name" value="LIM_DOMAIN_2"/>
    <property type="match status" value="1"/>
</dbReference>
<keyword evidence="10" id="KW-1185">Reference proteome</keyword>
<dbReference type="GO" id="GO:0030695">
    <property type="term" value="F:GTPase regulator activity"/>
    <property type="evidence" value="ECO:0007669"/>
    <property type="project" value="UniProtKB-ARBA"/>
</dbReference>
<keyword evidence="6" id="KW-0440">LIM domain</keyword>
<sequence length="809" mass="85396">MGFCRRCGDIVTGERCHCGGASVAPVVSWRNSPSSTTDQDRWCKTYVSSSKAASPVFERSSTNSTTGAVASASSTLPIPNSNTSKRFPRPLSFSSAPPRQLKASVSDHIRSTISNSTRPPSPLKISTTLSDAENDILPSFHPNEPSLSKVYGSLLQPTDTLPLHSCARCSSIFPPDATIYPDPSPSNTGSFLCRNCFTVSGGSKGTCPACLRPVLILKSEGGFIHSGAQYWHKKCYNCAGCFKNIGDAPMVDLLGRPSCVECFDNCLKGASTPKGSRTSNNISPNPGGMNANFGKKSRESSPAIEELEYRLGLARSHQGSPINSEASRNRQSPRRSDTSPGKLASPSSLHTRRDVFGENVSNSSGTGSPNYCLCCNVLIYILSKTSGSPGRVLNAGMAATRTENSIPLYSLQMSPSRPPLEGPRSTTLSASSAGNYASGSPDSILPIGTRRITDPKGVSDSHELSSTLHGLSLSNSICGQCKGRILNARDGGQFVTVPGADENTIPQFYHSECFKCVVCDKAFSDARKGQLSFVRADIGPCHTQCAPTNQYVIRKSPSVRSLNSLGSNGPTLNDLSPTRKQIGGSQTSVDVGRPPTPQRSPSKPIFALFGGQNSCPGCQKAVSLMERGVVPGPQGTRWHALCLVCGGRKEPTRAVLLGRSRDERKRQPGCGKRLDSAAKSDGEGRVWCRECLLLLGNGGSPTRSPLIPAFTGGSPTKVAPQFTGIARQTTGLGASDAILRQFTGGGLSPTRSISPTKQLGMMGPGGHVRPRPKSVIGIRGAKSIDEGRGMYLVRQLTGVTPVTTSGGAA</sequence>
<evidence type="ECO:0000313" key="9">
    <source>
        <dbReference type="EMBL" id="PPQ98735.1"/>
    </source>
</evidence>
<evidence type="ECO:0000256" key="7">
    <source>
        <dbReference type="SAM" id="MobiDB-lite"/>
    </source>
</evidence>
<dbReference type="GO" id="GO:0005634">
    <property type="term" value="C:nucleus"/>
    <property type="evidence" value="ECO:0007669"/>
    <property type="project" value="UniProtKB-SubCell"/>
</dbReference>
<dbReference type="AlphaFoldDB" id="A0A409Y6Q8"/>
<dbReference type="CDD" id="cd08368">
    <property type="entry name" value="LIM"/>
    <property type="match status" value="2"/>
</dbReference>
<feature type="compositionally biased region" description="Low complexity" evidence="7">
    <location>
        <begin position="60"/>
        <end position="75"/>
    </location>
</feature>
<protein>
    <recommendedName>
        <fullName evidence="8">LIM zinc-binding domain-containing protein</fullName>
    </recommendedName>
</protein>
<accession>A0A409Y6Q8</accession>
<dbReference type="Proteomes" id="UP000284706">
    <property type="component" value="Unassembled WGS sequence"/>
</dbReference>
<dbReference type="PROSITE" id="PS00478">
    <property type="entry name" value="LIM_DOMAIN_1"/>
    <property type="match status" value="1"/>
</dbReference>
<feature type="region of interest" description="Disordered" evidence="7">
    <location>
        <begin position="413"/>
        <end position="461"/>
    </location>
</feature>
<feature type="compositionally biased region" description="Polar residues" evidence="7">
    <location>
        <begin position="317"/>
        <end position="330"/>
    </location>
</feature>
<feature type="compositionally biased region" description="Polar residues" evidence="7">
    <location>
        <begin position="76"/>
        <end position="85"/>
    </location>
</feature>
<dbReference type="SMART" id="SM00132">
    <property type="entry name" value="LIM"/>
    <property type="match status" value="2"/>
</dbReference>
<feature type="compositionally biased region" description="Basic and acidic residues" evidence="7">
    <location>
        <begin position="451"/>
        <end position="461"/>
    </location>
</feature>
<feature type="region of interest" description="Disordered" evidence="7">
    <location>
        <begin position="315"/>
        <end position="353"/>
    </location>
</feature>
<dbReference type="InterPro" id="IPR001781">
    <property type="entry name" value="Znf_LIM"/>
</dbReference>
<feature type="compositionally biased region" description="Polar residues" evidence="7">
    <location>
        <begin position="273"/>
        <end position="284"/>
    </location>
</feature>
<evidence type="ECO:0000256" key="4">
    <source>
        <dbReference type="ARBA" id="ARBA00022833"/>
    </source>
</evidence>
<evidence type="ECO:0000256" key="6">
    <source>
        <dbReference type="PROSITE-ProRule" id="PRU00125"/>
    </source>
</evidence>
<evidence type="ECO:0000313" key="10">
    <source>
        <dbReference type="Proteomes" id="UP000284706"/>
    </source>
</evidence>
<keyword evidence="2 6" id="KW-0479">Metal-binding</keyword>
<dbReference type="EMBL" id="NHYE01001098">
    <property type="protein sequence ID" value="PPQ98735.1"/>
    <property type="molecule type" value="Genomic_DNA"/>
</dbReference>
<feature type="region of interest" description="Disordered" evidence="7">
    <location>
        <begin position="271"/>
        <end position="297"/>
    </location>
</feature>
<name>A0A409Y6Q8_9AGAR</name>
<dbReference type="PANTHER" id="PTHR24215">
    <property type="entry name" value="RHO-GTPASE-ACTIVATING PROTEIN LRG1"/>
    <property type="match status" value="1"/>
</dbReference>
<evidence type="ECO:0000259" key="8">
    <source>
        <dbReference type="PROSITE" id="PS50023"/>
    </source>
</evidence>
<dbReference type="STRING" id="231916.A0A409Y6Q8"/>
<dbReference type="GO" id="GO:0030036">
    <property type="term" value="P:actin cytoskeleton organization"/>
    <property type="evidence" value="ECO:0007669"/>
    <property type="project" value="TreeGrafter"/>
</dbReference>
<organism evidence="9 10">
    <name type="scientific">Gymnopilus dilepis</name>
    <dbReference type="NCBI Taxonomy" id="231916"/>
    <lineage>
        <taxon>Eukaryota</taxon>
        <taxon>Fungi</taxon>
        <taxon>Dikarya</taxon>
        <taxon>Basidiomycota</taxon>
        <taxon>Agaricomycotina</taxon>
        <taxon>Agaricomycetes</taxon>
        <taxon>Agaricomycetidae</taxon>
        <taxon>Agaricales</taxon>
        <taxon>Agaricineae</taxon>
        <taxon>Hymenogastraceae</taxon>
        <taxon>Gymnopilus</taxon>
    </lineage>
</organism>
<feature type="region of interest" description="Disordered" evidence="7">
    <location>
        <begin position="54"/>
        <end position="100"/>
    </location>
</feature>
<comment type="caution">
    <text evidence="9">The sequence shown here is derived from an EMBL/GenBank/DDBJ whole genome shotgun (WGS) entry which is preliminary data.</text>
</comment>
<dbReference type="Gene3D" id="2.10.110.10">
    <property type="entry name" value="Cysteine Rich Protein"/>
    <property type="match status" value="3"/>
</dbReference>
<evidence type="ECO:0000256" key="2">
    <source>
        <dbReference type="ARBA" id="ARBA00022723"/>
    </source>
</evidence>
<proteinExistence type="predicted"/>
<evidence type="ECO:0000256" key="5">
    <source>
        <dbReference type="ARBA" id="ARBA00023242"/>
    </source>
</evidence>